<dbReference type="PANTHER" id="PTHR24366:SF96">
    <property type="entry name" value="LEUCINE RICH REPEAT CONTAINING 53"/>
    <property type="match status" value="1"/>
</dbReference>
<sequence length="657" mass="74016">MLLFILILTAGLFGEGRALTDIKLTFHGTNGQAPDACGPHGVCNCAFYMDFNDIYCKGIDIYEVPRNIPANATFLYIIETAITEIPVEAFWNLTHLEELNLERNKITKIPGQAFFNLTLLKRLRLEGNQLKALHCNLFSKLTNLKSLYLNDNMIAALPHNIFWNLYQLERLDASFNKVNTLPSSVFFNLVWLDNLDLSGNQLEILPENIFADLIRLSYLDLSNNQITILPEKLLWNLSSLTQIALYHNNIEIIPENLFCNITQLDQVVFDENEIKAVPRVLFLGITVGSLGFSGNKISSLPQDIFENTPVTEALDFADNQLTEVPAAIIKPNRTRLTITMLFLQSNRLTAINSGSFDKLINLKIVFLSNNYIQTMDDGVFNGPNLQWIFLFSNRLTEVLHNPFTGSMIQEVHIYGNNIKNLSMEFVKGVRNESTLFVNCASLSQLPRSTNNETIKCVDPQSLPKIHLLAWHIMVADYFDRNGFECEALTETCVPCRPGTFADRVTVGCQPCPRGGFFQDGIGQLATVRGGVACKQCNKGTYVKSGGGSSTKDCEVCPGGTNQSTFAGYRACSCKENYARTDRYGPCTLCREDGLNCSEDYKTLLPGYMWNWDFPDADLSNYKQFIANLKKENRLLDSYTSYNETFPVIFECPDRELH</sequence>
<keyword evidence="7" id="KW-1185">Reference proteome</keyword>
<evidence type="ECO:0000313" key="7">
    <source>
        <dbReference type="Proteomes" id="UP000230750"/>
    </source>
</evidence>
<dbReference type="InterPro" id="IPR032675">
    <property type="entry name" value="LRR_dom_sf"/>
</dbReference>
<name>A0A2G8JHB3_STIJA</name>
<dbReference type="AlphaFoldDB" id="A0A2G8JHB3"/>
<reference evidence="6 7" key="1">
    <citation type="journal article" date="2017" name="PLoS Biol.">
        <title>The sea cucumber genome provides insights into morphological evolution and visceral regeneration.</title>
        <authorList>
            <person name="Zhang X."/>
            <person name="Sun L."/>
            <person name="Yuan J."/>
            <person name="Sun Y."/>
            <person name="Gao Y."/>
            <person name="Zhang L."/>
            <person name="Li S."/>
            <person name="Dai H."/>
            <person name="Hamel J.F."/>
            <person name="Liu C."/>
            <person name="Yu Y."/>
            <person name="Liu S."/>
            <person name="Lin W."/>
            <person name="Guo K."/>
            <person name="Jin S."/>
            <person name="Xu P."/>
            <person name="Storey K.B."/>
            <person name="Huan P."/>
            <person name="Zhang T."/>
            <person name="Zhou Y."/>
            <person name="Zhang J."/>
            <person name="Lin C."/>
            <person name="Li X."/>
            <person name="Xing L."/>
            <person name="Huo D."/>
            <person name="Sun M."/>
            <person name="Wang L."/>
            <person name="Mercier A."/>
            <person name="Li F."/>
            <person name="Yang H."/>
            <person name="Xiang J."/>
        </authorList>
    </citation>
    <scope>NUCLEOTIDE SEQUENCE [LARGE SCALE GENOMIC DNA]</scope>
    <source>
        <strain evidence="6">Shaxun</strain>
        <tissue evidence="6">Muscle</tissue>
    </source>
</reference>
<comment type="caution">
    <text evidence="6">The sequence shown here is derived from an EMBL/GenBank/DDBJ whole genome shotgun (WGS) entry which is preliminary data.</text>
</comment>
<evidence type="ECO:0000256" key="3">
    <source>
        <dbReference type="ARBA" id="ARBA00022737"/>
    </source>
</evidence>
<dbReference type="Gene3D" id="3.80.10.10">
    <property type="entry name" value="Ribonuclease Inhibitor"/>
    <property type="match status" value="3"/>
</dbReference>
<dbReference type="FunFam" id="3.80.10.10:FF:000770">
    <property type="entry name" value="Uncharacterized protein"/>
    <property type="match status" value="1"/>
</dbReference>
<dbReference type="SMART" id="SM00365">
    <property type="entry name" value="LRR_SD22"/>
    <property type="match status" value="5"/>
</dbReference>
<evidence type="ECO:0000256" key="4">
    <source>
        <dbReference type="ARBA" id="ARBA00023180"/>
    </source>
</evidence>
<dbReference type="Pfam" id="PF13855">
    <property type="entry name" value="LRR_8"/>
    <property type="match status" value="3"/>
</dbReference>
<keyword evidence="4" id="KW-0325">Glycoprotein</keyword>
<dbReference type="SUPFAM" id="SSF52058">
    <property type="entry name" value="L domain-like"/>
    <property type="match status" value="2"/>
</dbReference>
<dbReference type="STRING" id="307972.A0A2G8JHB3"/>
<evidence type="ECO:0000313" key="6">
    <source>
        <dbReference type="EMBL" id="PIK35132.1"/>
    </source>
</evidence>
<protein>
    <submittedName>
        <fullName evidence="6">Uncharacterized protein</fullName>
    </submittedName>
</protein>
<organism evidence="6 7">
    <name type="scientific">Stichopus japonicus</name>
    <name type="common">Sea cucumber</name>
    <dbReference type="NCBI Taxonomy" id="307972"/>
    <lineage>
        <taxon>Eukaryota</taxon>
        <taxon>Metazoa</taxon>
        <taxon>Echinodermata</taxon>
        <taxon>Eleutherozoa</taxon>
        <taxon>Echinozoa</taxon>
        <taxon>Holothuroidea</taxon>
        <taxon>Aspidochirotacea</taxon>
        <taxon>Aspidochirotida</taxon>
        <taxon>Stichopodidae</taxon>
        <taxon>Apostichopus</taxon>
    </lineage>
</organism>
<dbReference type="SMART" id="SM00369">
    <property type="entry name" value="LRR_TYP"/>
    <property type="match status" value="11"/>
</dbReference>
<dbReference type="PANTHER" id="PTHR24366">
    <property type="entry name" value="IG(IMMUNOGLOBULIN) AND LRR(LEUCINE RICH REPEAT) DOMAINS"/>
    <property type="match status" value="1"/>
</dbReference>
<keyword evidence="3" id="KW-0677">Repeat</keyword>
<dbReference type="InterPro" id="IPR001611">
    <property type="entry name" value="Leu-rich_rpt"/>
</dbReference>
<feature type="chain" id="PRO_5013668029" evidence="5">
    <location>
        <begin position="19"/>
        <end position="657"/>
    </location>
</feature>
<dbReference type="SMART" id="SM00364">
    <property type="entry name" value="LRR_BAC"/>
    <property type="match status" value="6"/>
</dbReference>
<evidence type="ECO:0000256" key="2">
    <source>
        <dbReference type="ARBA" id="ARBA00022729"/>
    </source>
</evidence>
<evidence type="ECO:0000256" key="5">
    <source>
        <dbReference type="SAM" id="SignalP"/>
    </source>
</evidence>
<keyword evidence="1" id="KW-0433">Leucine-rich repeat</keyword>
<accession>A0A2G8JHB3</accession>
<keyword evidence="2 5" id="KW-0732">Signal</keyword>
<dbReference type="Proteomes" id="UP000230750">
    <property type="component" value="Unassembled WGS sequence"/>
</dbReference>
<dbReference type="PROSITE" id="PS51450">
    <property type="entry name" value="LRR"/>
    <property type="match status" value="2"/>
</dbReference>
<feature type="signal peptide" evidence="5">
    <location>
        <begin position="1"/>
        <end position="18"/>
    </location>
</feature>
<dbReference type="EMBL" id="MRZV01001980">
    <property type="protein sequence ID" value="PIK35132.1"/>
    <property type="molecule type" value="Genomic_DNA"/>
</dbReference>
<gene>
    <name evidence="6" type="ORF">BSL78_28043</name>
</gene>
<dbReference type="OrthoDB" id="2013775at2759"/>
<dbReference type="InterPro" id="IPR003591">
    <property type="entry name" value="Leu-rich_rpt_typical-subtyp"/>
</dbReference>
<evidence type="ECO:0000256" key="1">
    <source>
        <dbReference type="ARBA" id="ARBA00022614"/>
    </source>
</evidence>
<proteinExistence type="predicted"/>